<reference evidence="1" key="2">
    <citation type="journal article" date="2015" name="Data Brief">
        <title>Shoot transcriptome of the giant reed, Arundo donax.</title>
        <authorList>
            <person name="Barrero R.A."/>
            <person name="Guerrero F.D."/>
            <person name="Moolhuijzen P."/>
            <person name="Goolsby J.A."/>
            <person name="Tidwell J."/>
            <person name="Bellgard S.E."/>
            <person name="Bellgard M.I."/>
        </authorList>
    </citation>
    <scope>NUCLEOTIDE SEQUENCE</scope>
    <source>
        <tissue evidence="1">Shoot tissue taken approximately 20 cm above the soil surface</tissue>
    </source>
</reference>
<name>A0A0A9H975_ARUDO</name>
<accession>A0A0A9H975</accession>
<organism evidence="1">
    <name type="scientific">Arundo donax</name>
    <name type="common">Giant reed</name>
    <name type="synonym">Donax arundinaceus</name>
    <dbReference type="NCBI Taxonomy" id="35708"/>
    <lineage>
        <taxon>Eukaryota</taxon>
        <taxon>Viridiplantae</taxon>
        <taxon>Streptophyta</taxon>
        <taxon>Embryophyta</taxon>
        <taxon>Tracheophyta</taxon>
        <taxon>Spermatophyta</taxon>
        <taxon>Magnoliopsida</taxon>
        <taxon>Liliopsida</taxon>
        <taxon>Poales</taxon>
        <taxon>Poaceae</taxon>
        <taxon>PACMAD clade</taxon>
        <taxon>Arundinoideae</taxon>
        <taxon>Arundineae</taxon>
        <taxon>Arundo</taxon>
    </lineage>
</organism>
<dbReference type="AlphaFoldDB" id="A0A0A9H975"/>
<protein>
    <submittedName>
        <fullName evidence="1">Uncharacterized protein</fullName>
    </submittedName>
</protein>
<dbReference type="EMBL" id="GBRH01164166">
    <property type="protein sequence ID" value="JAE33730.1"/>
    <property type="molecule type" value="Transcribed_RNA"/>
</dbReference>
<evidence type="ECO:0000313" key="1">
    <source>
        <dbReference type="EMBL" id="JAE33730.1"/>
    </source>
</evidence>
<reference evidence="1" key="1">
    <citation type="submission" date="2014-09" db="EMBL/GenBank/DDBJ databases">
        <authorList>
            <person name="Magalhaes I.L.F."/>
            <person name="Oliveira U."/>
            <person name="Santos F.R."/>
            <person name="Vidigal T.H.D.A."/>
            <person name="Brescovit A.D."/>
            <person name="Santos A.J."/>
        </authorList>
    </citation>
    <scope>NUCLEOTIDE SEQUENCE</scope>
    <source>
        <tissue evidence="1">Shoot tissue taken approximately 20 cm above the soil surface</tissue>
    </source>
</reference>
<sequence>MACIQTLALKMRRKSQVVSEALNLRSCYIALRLIHCVR</sequence>
<proteinExistence type="predicted"/>